<evidence type="ECO:0000259" key="5">
    <source>
        <dbReference type="Pfam" id="PF13427"/>
    </source>
</evidence>
<dbReference type="Proteomes" id="UP000886803">
    <property type="component" value="Unassembled WGS sequence"/>
</dbReference>
<dbReference type="InterPro" id="IPR024172">
    <property type="entry name" value="AadA/Aad9"/>
</dbReference>
<comment type="catalytic activity">
    <reaction evidence="3">
        <text>spectinomycin + ATP = 9-O-adenylylspectinomycin + diphosphate</text>
        <dbReference type="Rhea" id="RHEA:63228"/>
        <dbReference type="ChEBI" id="CHEBI:30616"/>
        <dbReference type="ChEBI" id="CHEBI:33019"/>
        <dbReference type="ChEBI" id="CHEBI:146260"/>
        <dbReference type="ChEBI" id="CHEBI:146261"/>
    </reaction>
</comment>
<dbReference type="AlphaFoldDB" id="A0A9D2M6X4"/>
<organism evidence="6 7">
    <name type="scientific">Candidatus Gemmiger avicola</name>
    <dbReference type="NCBI Taxonomy" id="2838605"/>
    <lineage>
        <taxon>Bacteria</taxon>
        <taxon>Bacillati</taxon>
        <taxon>Bacillota</taxon>
        <taxon>Clostridia</taxon>
        <taxon>Eubacteriales</taxon>
        <taxon>Gemmiger</taxon>
    </lineage>
</organism>
<dbReference type="Pfam" id="PF13427">
    <property type="entry name" value="AadA_C"/>
    <property type="match status" value="1"/>
</dbReference>
<evidence type="ECO:0000256" key="1">
    <source>
        <dbReference type="ARBA" id="ARBA00022679"/>
    </source>
</evidence>
<dbReference type="CDD" id="cd05403">
    <property type="entry name" value="NT_KNTase_like"/>
    <property type="match status" value="1"/>
</dbReference>
<dbReference type="InterPro" id="IPR025184">
    <property type="entry name" value="AadA_C"/>
</dbReference>
<proteinExistence type="predicted"/>
<dbReference type="InterPro" id="IPR043519">
    <property type="entry name" value="NT_sf"/>
</dbReference>
<dbReference type="PIRSF" id="PIRSF000819">
    <property type="entry name" value="Streptomycin_3-adenylyltransf"/>
    <property type="match status" value="1"/>
</dbReference>
<gene>
    <name evidence="6" type="ORF">H9945_07700</name>
</gene>
<accession>A0A9D2M6X4</accession>
<evidence type="ECO:0000256" key="3">
    <source>
        <dbReference type="ARBA" id="ARBA00047831"/>
    </source>
</evidence>
<dbReference type="Gene3D" id="3.30.460.10">
    <property type="entry name" value="Beta Polymerase, domain 2"/>
    <property type="match status" value="1"/>
</dbReference>
<evidence type="ECO:0000313" key="7">
    <source>
        <dbReference type="Proteomes" id="UP000886803"/>
    </source>
</evidence>
<keyword evidence="1" id="KW-0808">Transferase</keyword>
<evidence type="ECO:0000256" key="2">
    <source>
        <dbReference type="ARBA" id="ARBA00023251"/>
    </source>
</evidence>
<keyword evidence="2" id="KW-0046">Antibiotic resistance</keyword>
<dbReference type="Pfam" id="PF01909">
    <property type="entry name" value="NTP_transf_2"/>
    <property type="match status" value="1"/>
</dbReference>
<feature type="domain" description="Polymerase nucleotidyl transferase" evidence="4">
    <location>
        <begin position="35"/>
        <end position="66"/>
    </location>
</feature>
<reference evidence="6" key="1">
    <citation type="journal article" date="2021" name="PeerJ">
        <title>Extensive microbial diversity within the chicken gut microbiome revealed by metagenomics and culture.</title>
        <authorList>
            <person name="Gilroy R."/>
            <person name="Ravi A."/>
            <person name="Getino M."/>
            <person name="Pursley I."/>
            <person name="Horton D.L."/>
            <person name="Alikhan N.F."/>
            <person name="Baker D."/>
            <person name="Gharbi K."/>
            <person name="Hall N."/>
            <person name="Watson M."/>
            <person name="Adriaenssens E.M."/>
            <person name="Foster-Nyarko E."/>
            <person name="Jarju S."/>
            <person name="Secka A."/>
            <person name="Antonio M."/>
            <person name="Oren A."/>
            <person name="Chaudhuri R.R."/>
            <person name="La Ragione R."/>
            <person name="Hildebrand F."/>
            <person name="Pallen M.J."/>
        </authorList>
    </citation>
    <scope>NUCLEOTIDE SEQUENCE</scope>
    <source>
        <strain evidence="6">ChiBcec8-13705</strain>
    </source>
</reference>
<evidence type="ECO:0000313" key="6">
    <source>
        <dbReference type="EMBL" id="HJB42367.1"/>
    </source>
</evidence>
<comment type="caution">
    <text evidence="6">The sequence shown here is derived from an EMBL/GenBank/DDBJ whole genome shotgun (WGS) entry which is preliminary data.</text>
</comment>
<protein>
    <submittedName>
        <fullName evidence="6">DUF4111 domain-containing protein</fullName>
    </submittedName>
</protein>
<dbReference type="SUPFAM" id="SSF81301">
    <property type="entry name" value="Nucleotidyltransferase"/>
    <property type="match status" value="1"/>
</dbReference>
<dbReference type="GO" id="GO:0046677">
    <property type="term" value="P:response to antibiotic"/>
    <property type="evidence" value="ECO:0007669"/>
    <property type="project" value="UniProtKB-KW"/>
</dbReference>
<dbReference type="InterPro" id="IPR002934">
    <property type="entry name" value="Polymerase_NTP_transf_dom"/>
</dbReference>
<evidence type="ECO:0000259" key="4">
    <source>
        <dbReference type="Pfam" id="PF01909"/>
    </source>
</evidence>
<reference evidence="6" key="2">
    <citation type="submission" date="2021-04" db="EMBL/GenBank/DDBJ databases">
        <authorList>
            <person name="Gilroy R."/>
        </authorList>
    </citation>
    <scope>NUCLEOTIDE SEQUENCE</scope>
    <source>
        <strain evidence="6">ChiBcec8-13705</strain>
    </source>
</reference>
<dbReference type="GO" id="GO:0070566">
    <property type="term" value="F:adenylyltransferase activity"/>
    <property type="evidence" value="ECO:0007669"/>
    <property type="project" value="InterPro"/>
</dbReference>
<name>A0A9D2M6X4_9FIRM</name>
<dbReference type="EMBL" id="DWYG01000131">
    <property type="protein sequence ID" value="HJB42367.1"/>
    <property type="molecule type" value="Genomic_DNA"/>
</dbReference>
<feature type="domain" description="Adenylyltransferase AadA C-terminal" evidence="5">
    <location>
        <begin position="159"/>
        <end position="254"/>
    </location>
</feature>
<sequence>MPKEVKQMCSIHEPPQALLDALVAESRLCLGDALVGVYLHGSAATGCYHPAHSDLDLLVVVHQEPTATAKRQYLDEIVRLCAAAPAKGIEMSVVDEAICRHFRYPTPYLLHFSKMHLQAYRDDPSSYIRRMRGDDPDLAAHFTVVLQRGRVLYGKPIREVFAPVDPRFYWDSIWQDVRNAPADILEQPLYMTLNLCRVLAWRKERQVLSKAEGGSWGIDHLPAPFRPLLQAALANYSGAENIRYDPELLQSFAAWAIGQLSFSEPPAGSRPYQ</sequence>